<dbReference type="GO" id="GO:0005829">
    <property type="term" value="C:cytosol"/>
    <property type="evidence" value="ECO:0007669"/>
    <property type="project" value="TreeGrafter"/>
</dbReference>
<dbReference type="Proteomes" id="UP000054937">
    <property type="component" value="Unassembled WGS sequence"/>
</dbReference>
<feature type="compositionally biased region" description="Polar residues" evidence="1">
    <location>
        <begin position="438"/>
        <end position="455"/>
    </location>
</feature>
<protein>
    <submittedName>
        <fullName evidence="3">Cyclic nucleotide-binding protein</fullName>
    </submittedName>
</protein>
<gene>
    <name evidence="3" type="ORF">PPERSA_09819</name>
</gene>
<dbReference type="InterPro" id="IPR050503">
    <property type="entry name" value="cAMP-dep_PK_reg_su-like"/>
</dbReference>
<feature type="region of interest" description="Disordered" evidence="1">
    <location>
        <begin position="438"/>
        <end position="461"/>
    </location>
</feature>
<feature type="compositionally biased region" description="Polar residues" evidence="1">
    <location>
        <begin position="665"/>
        <end position="679"/>
    </location>
</feature>
<proteinExistence type="predicted"/>
<dbReference type="InParanoid" id="A0A0V0QTR4"/>
<evidence type="ECO:0000256" key="1">
    <source>
        <dbReference type="SAM" id="MobiDB-lite"/>
    </source>
</evidence>
<dbReference type="SUPFAM" id="SSF51206">
    <property type="entry name" value="cAMP-binding domain-like"/>
    <property type="match status" value="2"/>
</dbReference>
<accession>A0A0V0QTR4</accession>
<keyword evidence="4" id="KW-1185">Reference proteome</keyword>
<dbReference type="PANTHER" id="PTHR11635">
    <property type="entry name" value="CAMP-DEPENDENT PROTEIN KINASE REGULATORY CHAIN"/>
    <property type="match status" value="1"/>
</dbReference>
<feature type="compositionally biased region" description="Low complexity" evidence="1">
    <location>
        <begin position="70"/>
        <end position="84"/>
    </location>
</feature>
<comment type="caution">
    <text evidence="3">The sequence shown here is derived from an EMBL/GenBank/DDBJ whole genome shotgun (WGS) entry which is preliminary data.</text>
</comment>
<feature type="region of interest" description="Disordered" evidence="1">
    <location>
        <begin position="622"/>
        <end position="645"/>
    </location>
</feature>
<dbReference type="GO" id="GO:0004862">
    <property type="term" value="F:cAMP-dependent protein kinase inhibitor activity"/>
    <property type="evidence" value="ECO:0007669"/>
    <property type="project" value="TreeGrafter"/>
</dbReference>
<dbReference type="EMBL" id="LDAU01000105">
    <property type="protein sequence ID" value="KRX05679.1"/>
    <property type="molecule type" value="Genomic_DNA"/>
</dbReference>
<feature type="region of interest" description="Disordered" evidence="1">
    <location>
        <begin position="64"/>
        <end position="84"/>
    </location>
</feature>
<feature type="domain" description="Cyclic nucleotide-binding" evidence="2">
    <location>
        <begin position="178"/>
        <end position="326"/>
    </location>
</feature>
<dbReference type="OMA" id="TIVCHEN"/>
<dbReference type="Gene3D" id="2.60.120.10">
    <property type="entry name" value="Jelly Rolls"/>
    <property type="match status" value="2"/>
</dbReference>
<name>A0A0V0QTR4_PSEPJ</name>
<dbReference type="CDD" id="cd00038">
    <property type="entry name" value="CAP_ED"/>
    <property type="match status" value="2"/>
</dbReference>
<organism evidence="3 4">
    <name type="scientific">Pseudocohnilembus persalinus</name>
    <name type="common">Ciliate</name>
    <dbReference type="NCBI Taxonomy" id="266149"/>
    <lineage>
        <taxon>Eukaryota</taxon>
        <taxon>Sar</taxon>
        <taxon>Alveolata</taxon>
        <taxon>Ciliophora</taxon>
        <taxon>Intramacronucleata</taxon>
        <taxon>Oligohymenophorea</taxon>
        <taxon>Scuticociliatia</taxon>
        <taxon>Philasterida</taxon>
        <taxon>Pseudocohnilembidae</taxon>
        <taxon>Pseudocohnilembus</taxon>
    </lineage>
</organism>
<reference evidence="3 4" key="1">
    <citation type="journal article" date="2015" name="Sci. Rep.">
        <title>Genome of the facultative scuticociliatosis pathogen Pseudocohnilembus persalinus provides insight into its virulence through horizontal gene transfer.</title>
        <authorList>
            <person name="Xiong J."/>
            <person name="Wang G."/>
            <person name="Cheng J."/>
            <person name="Tian M."/>
            <person name="Pan X."/>
            <person name="Warren A."/>
            <person name="Jiang C."/>
            <person name="Yuan D."/>
            <person name="Miao W."/>
        </authorList>
    </citation>
    <scope>NUCLEOTIDE SEQUENCE [LARGE SCALE GENOMIC DNA]</scope>
    <source>
        <strain evidence="3">36N120E</strain>
    </source>
</reference>
<dbReference type="GO" id="GO:0034236">
    <property type="term" value="F:protein kinase A catalytic subunit binding"/>
    <property type="evidence" value="ECO:0007669"/>
    <property type="project" value="TreeGrafter"/>
</dbReference>
<evidence type="ECO:0000313" key="3">
    <source>
        <dbReference type="EMBL" id="KRX05679.1"/>
    </source>
</evidence>
<sequence length="1255" mass="148618">MEIYDQLLQYMKHESHQQNSVVFPIDSTAHKFYIILQGQVSVHIRSKNFASQQLGQSQIVQKISKDNDNDNNNNNEENQDKNNNQTIENNIQNIKSQQNSNIQCDKDGNELFCVKILEEGDFFGEQAFISNKKRLATIVCETSCHFAVLSKIHFKDILLKAEEKKFMQELSFLTTKYIFKDWNFSILKALYLQFTEKQCHMNQIIFQEGDQCDYIYIIKQGDFVIKKKSYNQEFEEAKSLFYENDLLSNKKLKPNYQKPANLKLQLISAIDIFGEEDYLKNTKRSYTVECLSNNGILMQLRYEDFNGMIYRDQITKKKVDLRVKQKEKRIKERMEIIEKNIKGLENFYYDPTLNSKIQNVDILKQINGQLSIDDLQLLQFFKNPNLYKVSEEEQKKHDKLRQINQQQIYFNQEAKLNSMVIKNQKELINQVNSSKIQLSGQGKNSLKQRQQNGFVQSEHENNVKLDEKKYQNNQLNISKNDNNKIVSSKFTNFSQNKRYQTQTEASNRNFSTNSSIQQKNYSQLQGSKTQIHNFKFQRIQSAKIQPSKFKQNHINSNQSLKNLKQFAISKFQNLNKNINESNNLIEKNQTTRTLQSDFNDDKSKQNQNLNNSGDQILEFSQNNSQQKGLESKRSHQSQNSNNTLRLNKETKKKIEQMQKQPFYINLSSSNSPKSTQIKQNKTEHGKSVFTFSGVNDFIERQLNKQVQNKICRIKELKQKQKKFFTRPQSTKATYNKKCITNTSQKEQQSILYQNELLTLNDQISSTYNTQLYQEMYNQKNSYQYNNSDNFQDNIQSQNKSNKQTGYKYNAKDRFSTQSQENFNKQDEINENYKKYEIFLKQLYYERFRNDNSNVDQLKQVIGTDIINSLKYEPAPSVNQRQKNGAPSLNLPEERKIYLRLKNKIELPFKKNSLQEKFQQYDYIENVNDLDKNQQKFEESIMKYNSQIISQINRNIQQSQQEQNQCYDDKIQKDQSHFQNSDNVSQQILEQKNLKNINNIPQGHQATNQYQQSQQVDYQCENGRVVENETPQINNYEEIGYSPKSQVDNYNYIEQQQFQSQKKQNSHKERKNTNFSIAIRPLSSYVYNYNTPKHNQRILESQMEAEDYDKLDKKNIEKNYKTAQYFDQLQNEQSFKKIKNNRDYMTEANAKQKNLKIQIEQMSKVFQTMNQENQQKNIYLSNTCQNSQWPQINQATNRLTDTVNTYIQQKIKHSKRKLAPIIMILATVHKYNGKKLLKTKIILKMSQKNKTDHKIY</sequence>
<dbReference type="OrthoDB" id="288359at2759"/>
<dbReference type="InterPro" id="IPR000595">
    <property type="entry name" value="cNMP-bd_dom"/>
</dbReference>
<feature type="compositionally biased region" description="Polar residues" evidence="1">
    <location>
        <begin position="636"/>
        <end position="645"/>
    </location>
</feature>
<dbReference type="PANTHER" id="PTHR11635:SF152">
    <property type="entry name" value="CAMP-DEPENDENT PROTEIN KINASE TYPE I REGULATORY SUBUNIT-RELATED"/>
    <property type="match status" value="1"/>
</dbReference>
<dbReference type="Pfam" id="PF00027">
    <property type="entry name" value="cNMP_binding"/>
    <property type="match status" value="1"/>
</dbReference>
<dbReference type="GO" id="GO:0005952">
    <property type="term" value="C:cAMP-dependent protein kinase complex"/>
    <property type="evidence" value="ECO:0007669"/>
    <property type="project" value="InterPro"/>
</dbReference>
<feature type="domain" description="Cyclic nucleotide-binding" evidence="2">
    <location>
        <begin position="114"/>
        <end position="175"/>
    </location>
</feature>
<feature type="region of interest" description="Disordered" evidence="1">
    <location>
        <begin position="661"/>
        <end position="682"/>
    </location>
</feature>
<dbReference type="InterPro" id="IPR018490">
    <property type="entry name" value="cNMP-bd_dom_sf"/>
</dbReference>
<dbReference type="GO" id="GO:0030552">
    <property type="term" value="F:cAMP binding"/>
    <property type="evidence" value="ECO:0007669"/>
    <property type="project" value="TreeGrafter"/>
</dbReference>
<dbReference type="InterPro" id="IPR014710">
    <property type="entry name" value="RmlC-like_jellyroll"/>
</dbReference>
<evidence type="ECO:0000259" key="2">
    <source>
        <dbReference type="PROSITE" id="PS50042"/>
    </source>
</evidence>
<evidence type="ECO:0000313" key="4">
    <source>
        <dbReference type="Proteomes" id="UP000054937"/>
    </source>
</evidence>
<dbReference type="PROSITE" id="PS50042">
    <property type="entry name" value="CNMP_BINDING_3"/>
    <property type="match status" value="2"/>
</dbReference>
<dbReference type="AlphaFoldDB" id="A0A0V0QTR4"/>